<dbReference type="EMBL" id="JBHUIX010000009">
    <property type="protein sequence ID" value="MFD2174210.1"/>
    <property type="molecule type" value="Genomic_DNA"/>
</dbReference>
<dbReference type="EC" id="2.10.1.1" evidence="6"/>
<dbReference type="PANTHER" id="PTHR10192">
    <property type="entry name" value="MOLYBDOPTERIN BIOSYNTHESIS PROTEIN"/>
    <property type="match status" value="1"/>
</dbReference>
<sequence>MTVHDSSAPMLDIPAARRLACDLIKPLTATETLALARSLGRIAAETVTSGRALPMRERSAMDGFALRLADLSPALSLPVAGTIAAGALAGALPTGAALRIFTGALVPAGADCVVPVEDCTEEGETIRLSARPKPGQHIRKVGSEQPLGGVLLRQGTRIAPQHIGLLAANGIARVRVLRMPRIALFSSGDELGGKGPAAIPDSNRPMLMALALAAGAEVDDLGILPDDLPAITARLKALAGRADIILTSGAVSMGGRDHLRPALEAAGGQIAGWRVALKPGKPVMFGTLGASVVTGLPGNPFSAFTGFHLFVAAQLATLTDQPLAPLFAHPARAGFDWARKPGRAEVFPIRLSHGEIDGVPIVQRMGEGSSATLFPLAEADGLGFVPAETTKVSFGAALRFMPLGQRVF</sequence>
<dbReference type="InterPro" id="IPR036135">
    <property type="entry name" value="MoeA_linker/N_sf"/>
</dbReference>
<dbReference type="InterPro" id="IPR036425">
    <property type="entry name" value="MoaB/Mog-like_dom_sf"/>
</dbReference>
<keyword evidence="6" id="KW-0479">Metal-binding</keyword>
<keyword evidence="6" id="KW-0500">Molybdenum</keyword>
<evidence type="ECO:0000256" key="4">
    <source>
        <dbReference type="ARBA" id="ARBA00023150"/>
    </source>
</evidence>
<evidence type="ECO:0000256" key="3">
    <source>
        <dbReference type="ARBA" id="ARBA00010763"/>
    </source>
</evidence>
<dbReference type="Proteomes" id="UP001597413">
    <property type="component" value="Unassembled WGS sequence"/>
</dbReference>
<dbReference type="Pfam" id="PF03454">
    <property type="entry name" value="MoeA_C"/>
    <property type="match status" value="1"/>
</dbReference>
<dbReference type="RefSeq" id="WP_377389473.1">
    <property type="nucleotide sequence ID" value="NZ_JBHUIX010000009.1"/>
</dbReference>
<comment type="function">
    <text evidence="1 6">Catalyzes the insertion of molybdate into adenylated molybdopterin with the concomitant release of AMP.</text>
</comment>
<dbReference type="SUPFAM" id="SSF63867">
    <property type="entry name" value="MoeA C-terminal domain-like"/>
    <property type="match status" value="1"/>
</dbReference>
<dbReference type="Gene3D" id="2.170.190.11">
    <property type="entry name" value="Molybdopterin biosynthesis moea protein, domain 3"/>
    <property type="match status" value="1"/>
</dbReference>
<protein>
    <recommendedName>
        <fullName evidence="6">Molybdopterin molybdenumtransferase</fullName>
        <ecNumber evidence="6">2.10.1.1</ecNumber>
    </recommendedName>
</protein>
<dbReference type="NCBIfam" id="NF045515">
    <property type="entry name" value="Glp_gephyrin"/>
    <property type="match status" value="1"/>
</dbReference>
<dbReference type="InterPro" id="IPR008284">
    <property type="entry name" value="MoCF_biosynth_CS"/>
</dbReference>
<comment type="catalytic activity">
    <reaction evidence="5">
        <text>adenylyl-molybdopterin + molybdate = Mo-molybdopterin + AMP + H(+)</text>
        <dbReference type="Rhea" id="RHEA:35047"/>
        <dbReference type="ChEBI" id="CHEBI:15378"/>
        <dbReference type="ChEBI" id="CHEBI:36264"/>
        <dbReference type="ChEBI" id="CHEBI:62727"/>
        <dbReference type="ChEBI" id="CHEBI:71302"/>
        <dbReference type="ChEBI" id="CHEBI:456215"/>
        <dbReference type="EC" id="2.10.1.1"/>
    </reaction>
</comment>
<comment type="similarity">
    <text evidence="3 6">Belongs to the MoeA family.</text>
</comment>
<evidence type="ECO:0000256" key="2">
    <source>
        <dbReference type="ARBA" id="ARBA00005046"/>
    </source>
</evidence>
<dbReference type="PANTHER" id="PTHR10192:SF5">
    <property type="entry name" value="GEPHYRIN"/>
    <property type="match status" value="1"/>
</dbReference>
<dbReference type="SUPFAM" id="SSF53218">
    <property type="entry name" value="Molybdenum cofactor biosynthesis proteins"/>
    <property type="match status" value="1"/>
</dbReference>
<dbReference type="Gene3D" id="3.40.980.10">
    <property type="entry name" value="MoaB/Mog-like domain"/>
    <property type="match status" value="1"/>
</dbReference>
<evidence type="ECO:0000313" key="8">
    <source>
        <dbReference type="EMBL" id="MFD2174210.1"/>
    </source>
</evidence>
<evidence type="ECO:0000256" key="5">
    <source>
        <dbReference type="ARBA" id="ARBA00047317"/>
    </source>
</evidence>
<comment type="pathway">
    <text evidence="2 6">Cofactor biosynthesis; molybdopterin biosynthesis.</text>
</comment>
<accession>A0ABW5A8N8</accession>
<evidence type="ECO:0000313" key="9">
    <source>
        <dbReference type="Proteomes" id="UP001597413"/>
    </source>
</evidence>
<name>A0ABW5A8N8_9RHOB</name>
<dbReference type="InterPro" id="IPR036688">
    <property type="entry name" value="MoeA_C_domain_IV_sf"/>
</dbReference>
<evidence type="ECO:0000259" key="7">
    <source>
        <dbReference type="SMART" id="SM00852"/>
    </source>
</evidence>
<dbReference type="Gene3D" id="2.40.340.10">
    <property type="entry name" value="MoeA, C-terminal, domain IV"/>
    <property type="match status" value="1"/>
</dbReference>
<comment type="cofactor">
    <cofactor evidence="6">
        <name>Mg(2+)</name>
        <dbReference type="ChEBI" id="CHEBI:18420"/>
    </cofactor>
</comment>
<dbReference type="InterPro" id="IPR001453">
    <property type="entry name" value="MoaB/Mog_dom"/>
</dbReference>
<dbReference type="PROSITE" id="PS01079">
    <property type="entry name" value="MOCF_BIOSYNTHESIS_2"/>
    <property type="match status" value="1"/>
</dbReference>
<dbReference type="InterPro" id="IPR038987">
    <property type="entry name" value="MoeA-like"/>
</dbReference>
<reference evidence="9" key="1">
    <citation type="journal article" date="2019" name="Int. J. Syst. Evol. Microbiol.">
        <title>The Global Catalogue of Microorganisms (GCM) 10K type strain sequencing project: providing services to taxonomists for standard genome sequencing and annotation.</title>
        <authorList>
            <consortium name="The Broad Institute Genomics Platform"/>
            <consortium name="The Broad Institute Genome Sequencing Center for Infectious Disease"/>
            <person name="Wu L."/>
            <person name="Ma J."/>
        </authorList>
    </citation>
    <scope>NUCLEOTIDE SEQUENCE [LARGE SCALE GENOMIC DNA]</scope>
    <source>
        <strain evidence="9">CCUG 55131</strain>
    </source>
</reference>
<feature type="domain" description="MoaB/Mog" evidence="7">
    <location>
        <begin position="183"/>
        <end position="317"/>
    </location>
</feature>
<keyword evidence="9" id="KW-1185">Reference proteome</keyword>
<comment type="caution">
    <text evidence="8">The sequence shown here is derived from an EMBL/GenBank/DDBJ whole genome shotgun (WGS) entry which is preliminary data.</text>
</comment>
<dbReference type="InterPro" id="IPR005110">
    <property type="entry name" value="MoeA_linker/N"/>
</dbReference>
<keyword evidence="6" id="KW-0460">Magnesium</keyword>
<evidence type="ECO:0000256" key="6">
    <source>
        <dbReference type="RuleBase" id="RU365090"/>
    </source>
</evidence>
<dbReference type="InterPro" id="IPR005111">
    <property type="entry name" value="MoeA_C_domain_IV"/>
</dbReference>
<organism evidence="8 9">
    <name type="scientific">Rhodobacter lacus</name>
    <dbReference type="NCBI Taxonomy" id="1641972"/>
    <lineage>
        <taxon>Bacteria</taxon>
        <taxon>Pseudomonadati</taxon>
        <taxon>Pseudomonadota</taxon>
        <taxon>Alphaproteobacteria</taxon>
        <taxon>Rhodobacterales</taxon>
        <taxon>Rhodobacter group</taxon>
        <taxon>Rhodobacter</taxon>
    </lineage>
</organism>
<dbReference type="Gene3D" id="3.90.105.10">
    <property type="entry name" value="Molybdopterin biosynthesis moea protein, domain 2"/>
    <property type="match status" value="1"/>
</dbReference>
<dbReference type="SMART" id="SM00852">
    <property type="entry name" value="MoCF_biosynth"/>
    <property type="match status" value="1"/>
</dbReference>
<gene>
    <name evidence="8" type="primary">glp</name>
    <name evidence="8" type="ORF">ACFSM0_08930</name>
</gene>
<dbReference type="SUPFAM" id="SSF63882">
    <property type="entry name" value="MoeA N-terminal region -like"/>
    <property type="match status" value="1"/>
</dbReference>
<dbReference type="Pfam" id="PF00994">
    <property type="entry name" value="MoCF_biosynth"/>
    <property type="match status" value="1"/>
</dbReference>
<keyword evidence="4 6" id="KW-0501">Molybdenum cofactor biosynthesis</keyword>
<keyword evidence="6" id="KW-0808">Transferase</keyword>
<dbReference type="CDD" id="cd00887">
    <property type="entry name" value="MoeA"/>
    <property type="match status" value="1"/>
</dbReference>
<evidence type="ECO:0000256" key="1">
    <source>
        <dbReference type="ARBA" id="ARBA00002901"/>
    </source>
</evidence>
<dbReference type="Pfam" id="PF03453">
    <property type="entry name" value="MoeA_N"/>
    <property type="match status" value="1"/>
</dbReference>
<proteinExistence type="inferred from homology"/>